<proteinExistence type="predicted"/>
<dbReference type="InterPro" id="IPR027417">
    <property type="entry name" value="P-loop_NTPase"/>
</dbReference>
<dbReference type="Pfam" id="PF26167">
    <property type="entry name" value="TPR_DDX60"/>
    <property type="match status" value="1"/>
</dbReference>
<organism evidence="4 5">
    <name type="scientific">Leptonychotes weddellii</name>
    <name type="common">Weddell seal</name>
    <name type="synonym">Otaria weddellii</name>
    <dbReference type="NCBI Taxonomy" id="9713"/>
    <lineage>
        <taxon>Eukaryota</taxon>
        <taxon>Metazoa</taxon>
        <taxon>Chordata</taxon>
        <taxon>Craniata</taxon>
        <taxon>Vertebrata</taxon>
        <taxon>Euteleostomi</taxon>
        <taxon>Mammalia</taxon>
        <taxon>Eutheria</taxon>
        <taxon>Laurasiatheria</taxon>
        <taxon>Carnivora</taxon>
        <taxon>Caniformia</taxon>
        <taxon>Pinnipedia</taxon>
        <taxon>Phocidae</taxon>
        <taxon>Monachinae</taxon>
        <taxon>Lobodontini</taxon>
        <taxon>Leptonychotes</taxon>
    </lineage>
</organism>
<dbReference type="RefSeq" id="XP_006727301.2">
    <property type="nucleotide sequence ID" value="XM_006727238.2"/>
</dbReference>
<dbReference type="GO" id="GO:0003725">
    <property type="term" value="F:double-stranded RNA binding"/>
    <property type="evidence" value="ECO:0007669"/>
    <property type="project" value="TreeGrafter"/>
</dbReference>
<dbReference type="Gene3D" id="3.40.50.300">
    <property type="entry name" value="P-loop containing nucleotide triphosphate hydrolases"/>
    <property type="match status" value="1"/>
</dbReference>
<dbReference type="OrthoDB" id="64767at2759"/>
<dbReference type="InterPro" id="IPR055124">
    <property type="entry name" value="PIN-like_DDX60"/>
</dbReference>
<keyword evidence="1" id="KW-0378">Hydrolase</keyword>
<evidence type="ECO:0000313" key="5">
    <source>
        <dbReference type="RefSeq" id="XP_006727301.2"/>
    </source>
</evidence>
<dbReference type="GeneID" id="102732817"/>
<sequence>MDLEEHVMVLERMSQLILSAVPKAEYSSLFNDFVESEFFLIDGDSLLATCICEKSLKPGQQLHFFYLVECYLMDLISKGGQFAIVFFKDAEYAYFNFPELLPLRTALILHLQHNTSIDVRTKFSGCLSQEWGIFLEDSYPYYLIVADEGLNHLQTYLFNFLITQSWAMKVNIVLSSGQTSDILRLYAYLMPSMYKNQQFFKENKKKIESAYKTLIKQLEECRISALESLFGNIKWKNMMEEACETISQLKQLWPEGSDIRRVLCVTSCSLSLRMYHHFLENRKKTTSIEKTNIQEGESNCLALQEMEDLCKLHCLSVVFLLHLPLSQRACTRFITSHWTKNIHTFLEMKKWCEYFILSNINICEFWNLNLIHLSDLSDELLLKNIAFYYENENVEGLHLNLGDVIMKDYEHLWNTVSKLVRKFAVGKPFPLRTTKLSFLEKNPSPIKDTAKENIPNLGFISMSCEVVDKFVGDLLTDLPFLKSDDPIVTSLVKQKEFDELVHWHSHRPLSDDYDRTKCQFDEKSRDPRCLRSVQKYHVFQRFYGKSLESVSPKVVVTQAVKPKDKFIAPKNKKAHETKAEVITRENKKRLFAKEEEKEEKKWSVLSFSIEEEMKENLNSGIKNLEEFLKSCKSNSVKFRVEMVALTACLKAWKEHCRGKGETTKDLNIAVQMMKRIHSLMEKYPELLQEADQQLIARCLKYLGFDELASSLYPTQVARDDMKKTDKYSIGIGPVRFQLQYMGHYLIRDERKDPDPRVQDFIPDTWQIEKYGFPSDLTLSPRETIQLYDTMFQFWESWPRAQEFDPEKFIHFKNKIVIKKLDARKYEESLKAELTSWIKNGHAEEFVGTICILKPSPGVIFNLRDVEQTAICVRSFLEQKQKRQRPPKADKEAYDMTNKLRKVKKSIEKQKTIDEKSQKNPRKMDQILIHEAEHNNLLKTLEKNLEIPQECTYANQKAIDTETLQMVFDRVKFTRKGAELKALARRGIGYHHSSLNFKEKQLVEILFRKGFIRVVTATGTLALGINMPCKSVVFAQNSIYLDALNYRQMSGRAGRRGQDLLGDVYFFDIPLPKIEKLIKSNVPELRGQFPLGITLVLRLMLLASKGDDPEDAKAKVLSVLKHSLLSFKKPRVMKMLKLYFLFSLQFLVKQGYLDQEGKPMGFAGLVSHLHYHEPSNLVFVSFLVKGLFHNLCQPTREGSKHFSQDVMEKLLLVLANLFGRRPLPAKFQETTVKFYQSKVFLDDLPKDFNDALREYNMDVTKDFASFLLNVAKLADMKQEYQLPLSKINFTGKECEGSELVSHLMNCKEGRAAISPFVCLSGNSDGDLLLPNTPNHVVLRTIGINHTQAPVLWSEILDDQGRRMPLNAYALDFYKHGSLTGLVQDNGINEGAAYYLLKDFALTIRSISVSLRELCENEDDNVVLAFEQLSNTFFEKLDGV</sequence>
<evidence type="ECO:0000313" key="4">
    <source>
        <dbReference type="Proteomes" id="UP000245341"/>
    </source>
</evidence>
<accession>A0A2U3X775</accession>
<dbReference type="Pfam" id="PF26076">
    <property type="entry name" value="WHD_DDX60"/>
    <property type="match status" value="1"/>
</dbReference>
<evidence type="ECO:0000256" key="2">
    <source>
        <dbReference type="ARBA" id="ARBA00022806"/>
    </source>
</evidence>
<dbReference type="Pfam" id="PF00271">
    <property type="entry name" value="Helicase_C"/>
    <property type="match status" value="1"/>
</dbReference>
<evidence type="ECO:0000259" key="3">
    <source>
        <dbReference type="PROSITE" id="PS51194"/>
    </source>
</evidence>
<dbReference type="PROSITE" id="PS51194">
    <property type="entry name" value="HELICASE_CTER"/>
    <property type="match status" value="1"/>
</dbReference>
<dbReference type="Proteomes" id="UP000245341">
    <property type="component" value="Unplaced"/>
</dbReference>
<keyword evidence="2 5" id="KW-0347">Helicase</keyword>
<dbReference type="GO" id="GO:0051607">
    <property type="term" value="P:defense response to virus"/>
    <property type="evidence" value="ECO:0007669"/>
    <property type="project" value="TreeGrafter"/>
</dbReference>
<dbReference type="Pfam" id="PF23002">
    <property type="entry name" value="PIN-like_DDX60"/>
    <property type="match status" value="1"/>
</dbReference>
<keyword evidence="4" id="KW-1185">Reference proteome</keyword>
<dbReference type="CTD" id="55601"/>
<dbReference type="GO" id="GO:0016787">
    <property type="term" value="F:hydrolase activity"/>
    <property type="evidence" value="ECO:0007669"/>
    <property type="project" value="UniProtKB-KW"/>
</dbReference>
<dbReference type="PANTHER" id="PTHR44533">
    <property type="entry name" value="DEAD/H RNA HELICASE, PUTATIVE-RELATED"/>
    <property type="match status" value="1"/>
</dbReference>
<dbReference type="InterPro" id="IPR052431">
    <property type="entry name" value="SKI2_subfamily_helicases"/>
</dbReference>
<evidence type="ECO:0000256" key="1">
    <source>
        <dbReference type="ARBA" id="ARBA00022801"/>
    </source>
</evidence>
<dbReference type="InterPro" id="IPR001650">
    <property type="entry name" value="Helicase_C-like"/>
</dbReference>
<dbReference type="KEGG" id="lww:102732817"/>
<dbReference type="GO" id="GO:0004386">
    <property type="term" value="F:helicase activity"/>
    <property type="evidence" value="ECO:0007669"/>
    <property type="project" value="UniProtKB-KW"/>
</dbReference>
<dbReference type="GO" id="GO:0005737">
    <property type="term" value="C:cytoplasm"/>
    <property type="evidence" value="ECO:0007669"/>
    <property type="project" value="TreeGrafter"/>
</dbReference>
<dbReference type="InterPro" id="IPR059032">
    <property type="entry name" value="WHD_DDX60"/>
</dbReference>
<protein>
    <submittedName>
        <fullName evidence="5">Probable ATP-dependent RNA helicase DDX60</fullName>
    </submittedName>
</protein>
<dbReference type="CDD" id="cd18795">
    <property type="entry name" value="SF2_C_Ski2"/>
    <property type="match status" value="1"/>
</dbReference>
<name>A0A2U3X775_LEPWE</name>
<dbReference type="GO" id="GO:0003727">
    <property type="term" value="F:single-stranded RNA binding"/>
    <property type="evidence" value="ECO:0007669"/>
    <property type="project" value="TreeGrafter"/>
</dbReference>
<reference evidence="5" key="1">
    <citation type="submission" date="2025-08" db="UniProtKB">
        <authorList>
            <consortium name="RefSeq"/>
        </authorList>
    </citation>
    <scope>IDENTIFICATION</scope>
    <source>
        <tissue evidence="5">Liver</tissue>
    </source>
</reference>
<dbReference type="PANTHER" id="PTHR44533:SF3">
    <property type="entry name" value="ATP-DEPENDENT RNA HELICASE DDX60-RELATED"/>
    <property type="match status" value="1"/>
</dbReference>
<dbReference type="STRING" id="9713.A0A2U3X775"/>
<gene>
    <name evidence="5" type="primary">DDX60</name>
</gene>
<keyword evidence="2 5" id="KW-0547">Nucleotide-binding</keyword>
<keyword evidence="2 5" id="KW-0067">ATP-binding</keyword>
<dbReference type="SUPFAM" id="SSF52540">
    <property type="entry name" value="P-loop containing nucleoside triphosphate hydrolases"/>
    <property type="match status" value="1"/>
</dbReference>
<feature type="domain" description="Helicase C-terminal" evidence="3">
    <location>
        <begin position="954"/>
        <end position="1096"/>
    </location>
</feature>
<dbReference type="SMART" id="SM00490">
    <property type="entry name" value="HELICc"/>
    <property type="match status" value="1"/>
</dbReference>